<evidence type="ECO:0000313" key="6">
    <source>
        <dbReference type="Proteomes" id="UP000283841"/>
    </source>
</evidence>
<feature type="transmembrane region" description="Helical" evidence="4">
    <location>
        <begin position="117"/>
        <end position="135"/>
    </location>
</feature>
<keyword evidence="6" id="KW-1185">Reference proteome</keyword>
<name>A0A443I1B1_BYSSP</name>
<dbReference type="InterPro" id="IPR039632">
    <property type="entry name" value="TMEM42"/>
</dbReference>
<feature type="transmembrane region" description="Helical" evidence="4">
    <location>
        <begin position="57"/>
        <end position="79"/>
    </location>
</feature>
<dbReference type="SUPFAM" id="SSF103481">
    <property type="entry name" value="Multidrug resistance efflux transporter EmrE"/>
    <property type="match status" value="1"/>
</dbReference>
<organism evidence="5 6">
    <name type="scientific">Byssochlamys spectabilis</name>
    <name type="common">Paecilomyces variotii</name>
    <dbReference type="NCBI Taxonomy" id="264951"/>
    <lineage>
        <taxon>Eukaryota</taxon>
        <taxon>Fungi</taxon>
        <taxon>Dikarya</taxon>
        <taxon>Ascomycota</taxon>
        <taxon>Pezizomycotina</taxon>
        <taxon>Eurotiomycetes</taxon>
        <taxon>Eurotiomycetidae</taxon>
        <taxon>Eurotiales</taxon>
        <taxon>Thermoascaceae</taxon>
        <taxon>Paecilomyces</taxon>
    </lineage>
</organism>
<dbReference type="VEuPathDB" id="FungiDB:C8Q69DRAFT_456980"/>
<reference evidence="5 6" key="1">
    <citation type="journal article" date="2018" name="Front. Microbiol.">
        <title>Genomic and genetic insights into a cosmopolitan fungus, Paecilomyces variotii (Eurotiales).</title>
        <authorList>
            <person name="Urquhart A.S."/>
            <person name="Mondo S.J."/>
            <person name="Makela M.R."/>
            <person name="Hane J.K."/>
            <person name="Wiebenga A."/>
            <person name="He G."/>
            <person name="Mihaltcheva S."/>
            <person name="Pangilinan J."/>
            <person name="Lipzen A."/>
            <person name="Barry K."/>
            <person name="de Vries R.P."/>
            <person name="Grigoriev I.V."/>
            <person name="Idnurm A."/>
        </authorList>
    </citation>
    <scope>NUCLEOTIDE SEQUENCE [LARGE SCALE GENOMIC DNA]</scope>
    <source>
        <strain evidence="5 6">CBS 101075</strain>
    </source>
</reference>
<gene>
    <name evidence="5" type="ORF">C8Q69DRAFT_456980</name>
</gene>
<evidence type="ECO:0000256" key="1">
    <source>
        <dbReference type="ARBA" id="ARBA00004477"/>
    </source>
</evidence>
<dbReference type="Proteomes" id="UP000283841">
    <property type="component" value="Unassembled WGS sequence"/>
</dbReference>
<evidence type="ECO:0000256" key="4">
    <source>
        <dbReference type="SAM" id="Phobius"/>
    </source>
</evidence>
<feature type="transmembrane region" description="Helical" evidence="4">
    <location>
        <begin position="91"/>
        <end position="111"/>
    </location>
</feature>
<protein>
    <recommendedName>
        <fullName evidence="7">EamA domain-containing protein</fullName>
    </recommendedName>
</protein>
<proteinExistence type="predicted"/>
<sequence>MGSTLSSQPKWLVLAIASGTFAALNGLFAKLTTTELTTSISLSISHFLHLPDEFVEIVVRAICFALNLISNFIMWALFTRALTASQSTTKVSITNTSANFFVTALLGMIVFSEKVRGLWWVGAAMMGAGCILVGMRDESGKEDTTAADATGRRTARLSEDGVEGENVALLGGDEDLSDVEEEGGSGKREGRRDNGVVRL</sequence>
<dbReference type="PANTHER" id="PTHR31965:SF1">
    <property type="entry name" value="TRANSMEMBRANE PROTEIN 42"/>
    <property type="match status" value="1"/>
</dbReference>
<dbReference type="PANTHER" id="PTHR31965">
    <property type="entry name" value="TRANSMEMBRANE PROTEIN 42"/>
    <property type="match status" value="1"/>
</dbReference>
<evidence type="ECO:0008006" key="7">
    <source>
        <dbReference type="Google" id="ProtNLM"/>
    </source>
</evidence>
<dbReference type="GeneID" id="39599146"/>
<feature type="compositionally biased region" description="Basic and acidic residues" evidence="3">
    <location>
        <begin position="184"/>
        <end position="199"/>
    </location>
</feature>
<dbReference type="RefSeq" id="XP_028487504.1">
    <property type="nucleotide sequence ID" value="XM_028629869.1"/>
</dbReference>
<feature type="region of interest" description="Disordered" evidence="3">
    <location>
        <begin position="142"/>
        <end position="161"/>
    </location>
</feature>
<comment type="subcellular location">
    <subcellularLocation>
        <location evidence="1">Endoplasmic reticulum membrane</location>
        <topology evidence="1">Multi-pass membrane protein</topology>
    </subcellularLocation>
</comment>
<keyword evidence="4" id="KW-0472">Membrane</keyword>
<feature type="compositionally biased region" description="Acidic residues" evidence="3">
    <location>
        <begin position="172"/>
        <end position="183"/>
    </location>
</feature>
<accession>A0A443I1B1</accession>
<keyword evidence="2" id="KW-0256">Endoplasmic reticulum</keyword>
<evidence type="ECO:0000256" key="2">
    <source>
        <dbReference type="ARBA" id="ARBA00022824"/>
    </source>
</evidence>
<dbReference type="STRING" id="264951.A0A443I1B1"/>
<evidence type="ECO:0000256" key="3">
    <source>
        <dbReference type="SAM" id="MobiDB-lite"/>
    </source>
</evidence>
<dbReference type="AlphaFoldDB" id="A0A443I1B1"/>
<evidence type="ECO:0000313" key="5">
    <source>
        <dbReference type="EMBL" id="RWQ97859.1"/>
    </source>
</evidence>
<keyword evidence="4" id="KW-1133">Transmembrane helix</keyword>
<dbReference type="InterPro" id="IPR037185">
    <property type="entry name" value="EmrE-like"/>
</dbReference>
<keyword evidence="4" id="KW-0812">Transmembrane</keyword>
<comment type="caution">
    <text evidence="5">The sequence shown here is derived from an EMBL/GenBank/DDBJ whole genome shotgun (WGS) entry which is preliminary data.</text>
</comment>
<feature type="region of interest" description="Disordered" evidence="3">
    <location>
        <begin position="172"/>
        <end position="199"/>
    </location>
</feature>
<dbReference type="EMBL" id="RCNU01000002">
    <property type="protein sequence ID" value="RWQ97859.1"/>
    <property type="molecule type" value="Genomic_DNA"/>
</dbReference>